<dbReference type="STRING" id="451379.A0A0N5AE03"/>
<proteinExistence type="predicted"/>
<evidence type="ECO:0000313" key="1">
    <source>
        <dbReference type="Proteomes" id="UP000046393"/>
    </source>
</evidence>
<dbReference type="AlphaFoldDB" id="A0A0N5AE03"/>
<protein>
    <submittedName>
        <fullName evidence="2">CNH domain-containing protein</fullName>
    </submittedName>
</protein>
<dbReference type="WBParaSite" id="SMUV_0000243701-mRNA-1">
    <property type="protein sequence ID" value="SMUV_0000243701-mRNA-1"/>
    <property type="gene ID" value="SMUV_0000243701"/>
</dbReference>
<reference evidence="2" key="1">
    <citation type="submission" date="2017-02" db="UniProtKB">
        <authorList>
            <consortium name="WormBaseParasite"/>
        </authorList>
    </citation>
    <scope>IDENTIFICATION</scope>
</reference>
<sequence>MRVFEPEPELKGYRLNKIGIRNHMLYVSPNRTDAIQIWCLHAFIPNSWRCITDFRLNNLLYSSYTLSPTQEIVYILAVALFDCDVPRISILQINTDNGKVKCYNLDVAAGDEFENKVFLENVVIGCDGKLLYMYDRSIVMGAIPFWEITLLEDTMTFIITNNTIAAEESESACSRFPVVLNGDERKVLKIKDDHTILVYNNENDQWEEYIPSYDSNLDLSELTTRGVSESYGRSGHRMGAVESPLSIFTGSGSCIAKVYRNGLHSFYNIKLDDDSRQYRILPASCCKLPNYIQQKFYAACSEAQFVFICEKGIAFVPMCPCSLRELAFFAIQQQYSSNQDGRWSGGISEQNLKNILSCKSKTSIV</sequence>
<name>A0A0N5AE03_9BILA</name>
<keyword evidence="1" id="KW-1185">Reference proteome</keyword>
<accession>A0A0N5AE03</accession>
<dbReference type="Proteomes" id="UP000046393">
    <property type="component" value="Unplaced"/>
</dbReference>
<organism evidence="1 2">
    <name type="scientific">Syphacia muris</name>
    <dbReference type="NCBI Taxonomy" id="451379"/>
    <lineage>
        <taxon>Eukaryota</taxon>
        <taxon>Metazoa</taxon>
        <taxon>Ecdysozoa</taxon>
        <taxon>Nematoda</taxon>
        <taxon>Chromadorea</taxon>
        <taxon>Rhabditida</taxon>
        <taxon>Spirurina</taxon>
        <taxon>Oxyuridomorpha</taxon>
        <taxon>Oxyuroidea</taxon>
        <taxon>Oxyuridae</taxon>
        <taxon>Syphacia</taxon>
    </lineage>
</organism>
<evidence type="ECO:0000313" key="2">
    <source>
        <dbReference type="WBParaSite" id="SMUV_0000243701-mRNA-1"/>
    </source>
</evidence>